<comment type="caution">
    <text evidence="1">The sequence shown here is derived from an EMBL/GenBank/DDBJ whole genome shotgun (WGS) entry which is preliminary data.</text>
</comment>
<gene>
    <name evidence="1" type="ORF">DSO57_1002702</name>
</gene>
<dbReference type="EMBL" id="QTSX02000716">
    <property type="protein sequence ID" value="KAJ9086575.1"/>
    <property type="molecule type" value="Genomic_DNA"/>
</dbReference>
<proteinExistence type="predicted"/>
<protein>
    <submittedName>
        <fullName evidence="1">Uncharacterized protein</fullName>
    </submittedName>
</protein>
<name>A0ACC2UHL4_9FUNG</name>
<keyword evidence="2" id="KW-1185">Reference proteome</keyword>
<sequence length="776" mass="86085">MVSFIPFYVYTCLLHISFKFNSLKYFRFSFMSDSFVDLTSDSEDFQPARYDFQSTTKKTKAGNKRLPDFFSHKGMSQASLSPNVAGTRHGKSILDPIPTCKVPAGALSLAGAQFSDKSTILNETSSIQQPCISEQSSLLALGANNSSKPSSTECSTNTTSSIQPILFTIKAPVEVQLNMAASAKRIAPMSNPLMVSSTDDKSNPFNGVDKIIPNPNILGSPATLPQWLLRNQASVTRILQPNFNTREAQRNNELNPTHVVSPNDKLSKQTCQPSKKNPQESRTLAFEQIDEASSDSSATENPPKKPKPDVAGSKSKELSNFQPLFIQLESTSIPKQKISAYPEPSNSRNVPKPPKKITLDAEVNPFPPCEEDFSVDMDIPLDLFQTDLSPHHFQADLDSLKTTASQTPNIPYAASLSYSDASDDGHETRLVLAKRTLKRSVFYLVRWASGSQDTWIPKIQIQGGELIEAFEAMICDNRLVSSWTSVDVNGVTITLPPHIVQFVELLSRDKGPVISVFNDVDTSGPPLNFAYINSSICGEGVVQPETLAAGCNCTGACHPNKECSCFEHQTNHSYFPTYTSRRLKLTDNFGIFECNSRCSCSKTCGNRVVQQGRKVKIQLFKTSLKGWGVRALQNIKQGTFIMEYVGEIITTDEAERRGRVYDALQTTYLFDLDFEHGQEEDCYYTIDAAYFGNASHFFNHSCDPNMAIRSVFIDSHSKDLHHLAFFAIKHIEAFEELTFDYLPNPPKDSSNLAQACPKQYACKCGASNCRGYFHQV</sequence>
<organism evidence="1 2">
    <name type="scientific">Entomophthora muscae</name>
    <dbReference type="NCBI Taxonomy" id="34485"/>
    <lineage>
        <taxon>Eukaryota</taxon>
        <taxon>Fungi</taxon>
        <taxon>Fungi incertae sedis</taxon>
        <taxon>Zoopagomycota</taxon>
        <taxon>Entomophthoromycotina</taxon>
        <taxon>Entomophthoromycetes</taxon>
        <taxon>Entomophthorales</taxon>
        <taxon>Entomophthoraceae</taxon>
        <taxon>Entomophthora</taxon>
    </lineage>
</organism>
<evidence type="ECO:0000313" key="1">
    <source>
        <dbReference type="EMBL" id="KAJ9086575.1"/>
    </source>
</evidence>
<reference evidence="1" key="1">
    <citation type="submission" date="2022-04" db="EMBL/GenBank/DDBJ databases">
        <title>Genome of the entomopathogenic fungus Entomophthora muscae.</title>
        <authorList>
            <person name="Elya C."/>
            <person name="Lovett B.R."/>
            <person name="Lee E."/>
            <person name="Macias A.M."/>
            <person name="Hajek A.E."/>
            <person name="De Bivort B.L."/>
            <person name="Kasson M.T."/>
            <person name="De Fine Licht H.H."/>
            <person name="Stajich J.E."/>
        </authorList>
    </citation>
    <scope>NUCLEOTIDE SEQUENCE</scope>
    <source>
        <strain evidence="1">Berkeley</strain>
    </source>
</reference>
<accession>A0ACC2UHL4</accession>
<evidence type="ECO:0000313" key="2">
    <source>
        <dbReference type="Proteomes" id="UP001165960"/>
    </source>
</evidence>
<dbReference type="Proteomes" id="UP001165960">
    <property type="component" value="Unassembled WGS sequence"/>
</dbReference>